<accession>A0AB34G1B6</accession>
<organism evidence="2 3">
    <name type="scientific">Purpureocillium lavendulum</name>
    <dbReference type="NCBI Taxonomy" id="1247861"/>
    <lineage>
        <taxon>Eukaryota</taxon>
        <taxon>Fungi</taxon>
        <taxon>Dikarya</taxon>
        <taxon>Ascomycota</taxon>
        <taxon>Pezizomycotina</taxon>
        <taxon>Sordariomycetes</taxon>
        <taxon>Hypocreomycetidae</taxon>
        <taxon>Hypocreales</taxon>
        <taxon>Ophiocordycipitaceae</taxon>
        <taxon>Purpureocillium</taxon>
    </lineage>
</organism>
<keyword evidence="3" id="KW-1185">Reference proteome</keyword>
<gene>
    <name evidence="2" type="ORF">O9K51_03613</name>
</gene>
<evidence type="ECO:0000256" key="1">
    <source>
        <dbReference type="SAM" id="MobiDB-lite"/>
    </source>
</evidence>
<sequence>MAPFTCKVVDAFERGLPGVLAVLDCRDEMYNNFAILESNSDENGDILVWFPTTFGERAFEAQTMDTAITPRMSLTFYPDNGSIPPAWPWISIQTDLYLPGEGEHKIILHVEQTPRLEYSPRSGSTGADMTATSFEKPPAFSAAPPTLEPPPLLLPSPVTAHPCRRGDMDSSHDSLAPGGQKSEHRKRAGRKRSRVADEEGPRRKKERREDEPTHSKSS</sequence>
<feature type="region of interest" description="Disordered" evidence="1">
    <location>
        <begin position="117"/>
        <end position="218"/>
    </location>
</feature>
<feature type="compositionally biased region" description="Polar residues" evidence="1">
    <location>
        <begin position="121"/>
        <end position="133"/>
    </location>
</feature>
<evidence type="ECO:0000313" key="3">
    <source>
        <dbReference type="Proteomes" id="UP001163105"/>
    </source>
</evidence>
<comment type="caution">
    <text evidence="2">The sequence shown here is derived from an EMBL/GenBank/DDBJ whole genome shotgun (WGS) entry which is preliminary data.</text>
</comment>
<evidence type="ECO:0000313" key="2">
    <source>
        <dbReference type="EMBL" id="KAJ6445207.1"/>
    </source>
</evidence>
<feature type="compositionally biased region" description="Basic residues" evidence="1">
    <location>
        <begin position="183"/>
        <end position="193"/>
    </location>
</feature>
<dbReference type="AlphaFoldDB" id="A0AB34G1B6"/>
<protein>
    <submittedName>
        <fullName evidence="2">Anthranilate n-hydroxycinnamoyl/benzoyltransferase</fullName>
    </submittedName>
</protein>
<feature type="compositionally biased region" description="Basic and acidic residues" evidence="1">
    <location>
        <begin position="194"/>
        <end position="218"/>
    </location>
</feature>
<reference evidence="2" key="1">
    <citation type="submission" date="2023-01" db="EMBL/GenBank/DDBJ databases">
        <title>The growth and conidiation of Purpureocillium lavendulum are regulated by nitrogen source and histone H3K14 acetylation.</title>
        <authorList>
            <person name="Tang P."/>
            <person name="Han J."/>
            <person name="Zhang C."/>
            <person name="Tang P."/>
            <person name="Qi F."/>
            <person name="Zhang K."/>
            <person name="Liang L."/>
        </authorList>
    </citation>
    <scope>NUCLEOTIDE SEQUENCE</scope>
    <source>
        <strain evidence="2">YMF1.00683</strain>
    </source>
</reference>
<dbReference type="Proteomes" id="UP001163105">
    <property type="component" value="Unassembled WGS sequence"/>
</dbReference>
<dbReference type="EMBL" id="JAQHRD010000002">
    <property type="protein sequence ID" value="KAJ6445207.1"/>
    <property type="molecule type" value="Genomic_DNA"/>
</dbReference>
<proteinExistence type="predicted"/>
<name>A0AB34G1B6_9HYPO</name>